<comment type="caution">
    <text evidence="1">The sequence shown here is derived from an EMBL/GenBank/DDBJ whole genome shotgun (WGS) entry which is preliminary data.</text>
</comment>
<protein>
    <submittedName>
        <fullName evidence="1">Uncharacterized protein</fullName>
    </submittedName>
</protein>
<keyword evidence="2" id="KW-1185">Reference proteome</keyword>
<name>A0ACC2HN09_DALPE</name>
<proteinExistence type="predicted"/>
<sequence length="118" mass="13322">MVLEDRAVSSQSRWLSYKMENRENIINNFKRHSEGTFTNDYANYLDKIKAKDFVQWLAGTKQERQHWAVLGAGLLSQAALLHSFICTAVLHPSLLHPPPLSAVLLLHLSALTQPSRIG</sequence>
<gene>
    <name evidence="1" type="ORF">DPEC_G00014170</name>
</gene>
<evidence type="ECO:0000313" key="1">
    <source>
        <dbReference type="EMBL" id="KAJ8017091.1"/>
    </source>
</evidence>
<organism evidence="1 2">
    <name type="scientific">Dallia pectoralis</name>
    <name type="common">Alaska blackfish</name>
    <dbReference type="NCBI Taxonomy" id="75939"/>
    <lineage>
        <taxon>Eukaryota</taxon>
        <taxon>Metazoa</taxon>
        <taxon>Chordata</taxon>
        <taxon>Craniata</taxon>
        <taxon>Vertebrata</taxon>
        <taxon>Euteleostomi</taxon>
        <taxon>Actinopterygii</taxon>
        <taxon>Neopterygii</taxon>
        <taxon>Teleostei</taxon>
        <taxon>Protacanthopterygii</taxon>
        <taxon>Esociformes</taxon>
        <taxon>Umbridae</taxon>
        <taxon>Dallia</taxon>
    </lineage>
</organism>
<dbReference type="Proteomes" id="UP001157502">
    <property type="component" value="Chromosome 1"/>
</dbReference>
<evidence type="ECO:0000313" key="2">
    <source>
        <dbReference type="Proteomes" id="UP001157502"/>
    </source>
</evidence>
<dbReference type="EMBL" id="CM055728">
    <property type="protein sequence ID" value="KAJ8017091.1"/>
    <property type="molecule type" value="Genomic_DNA"/>
</dbReference>
<reference evidence="1" key="1">
    <citation type="submission" date="2021-05" db="EMBL/GenBank/DDBJ databases">
        <authorList>
            <person name="Pan Q."/>
            <person name="Jouanno E."/>
            <person name="Zahm M."/>
            <person name="Klopp C."/>
            <person name="Cabau C."/>
            <person name="Louis A."/>
            <person name="Berthelot C."/>
            <person name="Parey E."/>
            <person name="Roest Crollius H."/>
            <person name="Montfort J."/>
            <person name="Robinson-Rechavi M."/>
            <person name="Bouchez O."/>
            <person name="Lampietro C."/>
            <person name="Lopez Roques C."/>
            <person name="Donnadieu C."/>
            <person name="Postlethwait J."/>
            <person name="Bobe J."/>
            <person name="Dillon D."/>
            <person name="Chandos A."/>
            <person name="von Hippel F."/>
            <person name="Guiguen Y."/>
        </authorList>
    </citation>
    <scope>NUCLEOTIDE SEQUENCE</scope>
    <source>
        <strain evidence="1">YG-Jan2019</strain>
    </source>
</reference>
<accession>A0ACC2HN09</accession>